<evidence type="ECO:0000256" key="8">
    <source>
        <dbReference type="ARBA" id="ARBA00022679"/>
    </source>
</evidence>
<feature type="coiled-coil region" evidence="16">
    <location>
        <begin position="159"/>
        <end position="186"/>
    </location>
</feature>
<keyword evidence="20" id="KW-1185">Reference proteome</keyword>
<comment type="caution">
    <text evidence="19">The sequence shown here is derived from an EMBL/GenBank/DDBJ whole genome shotgun (WGS) entry which is preliminary data.</text>
</comment>
<evidence type="ECO:0000256" key="1">
    <source>
        <dbReference type="ARBA" id="ARBA00000085"/>
    </source>
</evidence>
<dbReference type="SUPFAM" id="SSF55874">
    <property type="entry name" value="ATPase domain of HSP90 chaperone/DNA topoisomerase II/histidine kinase"/>
    <property type="match status" value="1"/>
</dbReference>
<evidence type="ECO:0000256" key="10">
    <source>
        <dbReference type="ARBA" id="ARBA00022777"/>
    </source>
</evidence>
<keyword evidence="6" id="KW-0004">4Fe-4S</keyword>
<evidence type="ECO:0000256" key="16">
    <source>
        <dbReference type="SAM" id="Coils"/>
    </source>
</evidence>
<comment type="catalytic activity">
    <reaction evidence="1">
        <text>ATP + protein L-histidine = ADP + protein N-phospho-L-histidine.</text>
        <dbReference type="EC" id="2.7.13.3"/>
    </reaction>
</comment>
<dbReference type="Gene3D" id="3.30.565.10">
    <property type="entry name" value="Histidine kinase-like ATPase, C-terminal domain"/>
    <property type="match status" value="1"/>
</dbReference>
<feature type="transmembrane region" description="Helical" evidence="17">
    <location>
        <begin position="132"/>
        <end position="152"/>
    </location>
</feature>
<keyword evidence="17" id="KW-0472">Membrane</keyword>
<keyword evidence="17" id="KW-1133">Transmembrane helix</keyword>
<feature type="transmembrane region" description="Helical" evidence="17">
    <location>
        <begin position="80"/>
        <end position="99"/>
    </location>
</feature>
<feature type="transmembrane region" description="Helical" evidence="17">
    <location>
        <begin position="6"/>
        <end position="28"/>
    </location>
</feature>
<protein>
    <recommendedName>
        <fullName evidence="5">Oxygen sensor histidine kinase NreB</fullName>
        <ecNumber evidence="4">2.7.13.3</ecNumber>
    </recommendedName>
    <alternativeName>
        <fullName evidence="15">Nitrogen regulation protein B</fullName>
    </alternativeName>
</protein>
<feature type="transmembrane region" description="Helical" evidence="17">
    <location>
        <begin position="106"/>
        <end position="126"/>
    </location>
</feature>
<gene>
    <name evidence="19" type="ORF">GCM10023094_38330</name>
</gene>
<keyword evidence="11" id="KW-0408">Iron</keyword>
<evidence type="ECO:0000256" key="12">
    <source>
        <dbReference type="ARBA" id="ARBA00023012"/>
    </source>
</evidence>
<evidence type="ECO:0000256" key="6">
    <source>
        <dbReference type="ARBA" id="ARBA00022485"/>
    </source>
</evidence>
<dbReference type="RefSeq" id="WP_345348638.1">
    <property type="nucleotide sequence ID" value="NZ_BAABFB010000059.1"/>
</dbReference>
<dbReference type="SMART" id="SM00387">
    <property type="entry name" value="HATPase_c"/>
    <property type="match status" value="1"/>
</dbReference>
<evidence type="ECO:0000256" key="17">
    <source>
        <dbReference type="SAM" id="Phobius"/>
    </source>
</evidence>
<keyword evidence="8" id="KW-0808">Transferase</keyword>
<comment type="cofactor">
    <cofactor evidence="2">
        <name>[4Fe-4S] cluster</name>
        <dbReference type="ChEBI" id="CHEBI:49883"/>
    </cofactor>
</comment>
<proteinExistence type="predicted"/>
<dbReference type="InterPro" id="IPR050482">
    <property type="entry name" value="Sensor_HK_TwoCompSys"/>
</dbReference>
<dbReference type="Gene3D" id="1.20.5.1930">
    <property type="match status" value="1"/>
</dbReference>
<evidence type="ECO:0000256" key="15">
    <source>
        <dbReference type="ARBA" id="ARBA00030800"/>
    </source>
</evidence>
<evidence type="ECO:0000256" key="9">
    <source>
        <dbReference type="ARBA" id="ARBA00022723"/>
    </source>
</evidence>
<comment type="subcellular location">
    <subcellularLocation>
        <location evidence="3">Cytoplasm</location>
    </subcellularLocation>
</comment>
<comment type="function">
    <text evidence="14">Member of the two-component regulatory system NreB/NreC involved in the control of dissimilatory nitrate/nitrite reduction in response to oxygen. NreB functions as a direct oxygen sensor histidine kinase which is autophosphorylated, in the absence of oxygen, probably at the conserved histidine residue, and transfers its phosphate group probably to a conserved aspartate residue of NreC. NreB/NreC activates the expression of the nitrate (narGHJI) and nitrite (nir) reductase operons, as well as the putative nitrate transporter gene narT.</text>
</comment>
<organism evidence="19 20">
    <name type="scientific">Rhodococcus olei</name>
    <dbReference type="NCBI Taxonomy" id="2161675"/>
    <lineage>
        <taxon>Bacteria</taxon>
        <taxon>Bacillati</taxon>
        <taxon>Actinomycetota</taxon>
        <taxon>Actinomycetes</taxon>
        <taxon>Mycobacteriales</taxon>
        <taxon>Nocardiaceae</taxon>
        <taxon>Rhodococcus</taxon>
    </lineage>
</organism>
<evidence type="ECO:0000256" key="7">
    <source>
        <dbReference type="ARBA" id="ARBA00022490"/>
    </source>
</evidence>
<evidence type="ECO:0000256" key="11">
    <source>
        <dbReference type="ARBA" id="ARBA00023004"/>
    </source>
</evidence>
<keyword evidence="12" id="KW-0902">Two-component regulatory system</keyword>
<dbReference type="PRINTS" id="PR00344">
    <property type="entry name" value="BCTRLSENSOR"/>
</dbReference>
<dbReference type="EC" id="2.7.13.3" evidence="4"/>
<keyword evidence="16" id="KW-0175">Coiled coil</keyword>
<evidence type="ECO:0000313" key="20">
    <source>
        <dbReference type="Proteomes" id="UP001501183"/>
    </source>
</evidence>
<evidence type="ECO:0000256" key="2">
    <source>
        <dbReference type="ARBA" id="ARBA00001966"/>
    </source>
</evidence>
<evidence type="ECO:0000256" key="4">
    <source>
        <dbReference type="ARBA" id="ARBA00012438"/>
    </source>
</evidence>
<evidence type="ECO:0000256" key="13">
    <source>
        <dbReference type="ARBA" id="ARBA00023014"/>
    </source>
</evidence>
<dbReference type="GO" id="GO:0016301">
    <property type="term" value="F:kinase activity"/>
    <property type="evidence" value="ECO:0007669"/>
    <property type="project" value="UniProtKB-KW"/>
</dbReference>
<dbReference type="EMBL" id="BAABFB010000059">
    <property type="protein sequence ID" value="GAA4484689.1"/>
    <property type="molecule type" value="Genomic_DNA"/>
</dbReference>
<dbReference type="InterPro" id="IPR011712">
    <property type="entry name" value="Sig_transdc_His_kin_sub3_dim/P"/>
</dbReference>
<dbReference type="Proteomes" id="UP001501183">
    <property type="component" value="Unassembled WGS sequence"/>
</dbReference>
<dbReference type="InterPro" id="IPR036890">
    <property type="entry name" value="HATPase_C_sf"/>
</dbReference>
<accession>A0ABP8PDB4</accession>
<evidence type="ECO:0000256" key="14">
    <source>
        <dbReference type="ARBA" id="ARBA00024827"/>
    </source>
</evidence>
<keyword evidence="10 19" id="KW-0418">Kinase</keyword>
<evidence type="ECO:0000313" key="19">
    <source>
        <dbReference type="EMBL" id="GAA4484689.1"/>
    </source>
</evidence>
<dbReference type="PANTHER" id="PTHR24421:SF62">
    <property type="entry name" value="SENSORY TRANSDUCTION HISTIDINE KINASE"/>
    <property type="match status" value="1"/>
</dbReference>
<dbReference type="CDD" id="cd16917">
    <property type="entry name" value="HATPase_UhpB-NarQ-NarX-like"/>
    <property type="match status" value="1"/>
</dbReference>
<keyword evidence="17" id="KW-0812">Transmembrane</keyword>
<dbReference type="PROSITE" id="PS50109">
    <property type="entry name" value="HIS_KIN"/>
    <property type="match status" value="1"/>
</dbReference>
<dbReference type="PANTHER" id="PTHR24421">
    <property type="entry name" value="NITRATE/NITRITE SENSOR PROTEIN NARX-RELATED"/>
    <property type="match status" value="1"/>
</dbReference>
<name>A0ABP8PDB4_9NOCA</name>
<dbReference type="InterPro" id="IPR017205">
    <property type="entry name" value="Sig_transdc_His_kinase_ChrS"/>
</dbReference>
<evidence type="ECO:0000256" key="5">
    <source>
        <dbReference type="ARBA" id="ARBA00017322"/>
    </source>
</evidence>
<dbReference type="PIRSF" id="PIRSF037434">
    <property type="entry name" value="STHK_ChrS"/>
    <property type="match status" value="1"/>
</dbReference>
<dbReference type="InterPro" id="IPR003594">
    <property type="entry name" value="HATPase_dom"/>
</dbReference>
<evidence type="ECO:0000259" key="18">
    <source>
        <dbReference type="PROSITE" id="PS50109"/>
    </source>
</evidence>
<evidence type="ECO:0000256" key="3">
    <source>
        <dbReference type="ARBA" id="ARBA00004496"/>
    </source>
</evidence>
<keyword evidence="7" id="KW-0963">Cytoplasm</keyword>
<reference evidence="20" key="1">
    <citation type="journal article" date="2019" name="Int. J. Syst. Evol. Microbiol.">
        <title>The Global Catalogue of Microorganisms (GCM) 10K type strain sequencing project: providing services to taxonomists for standard genome sequencing and annotation.</title>
        <authorList>
            <consortium name="The Broad Institute Genomics Platform"/>
            <consortium name="The Broad Institute Genome Sequencing Center for Infectious Disease"/>
            <person name="Wu L."/>
            <person name="Ma J."/>
        </authorList>
    </citation>
    <scope>NUCLEOTIDE SEQUENCE [LARGE SCALE GENOMIC DNA]</scope>
    <source>
        <strain evidence="20">JCM 32206</strain>
    </source>
</reference>
<dbReference type="Pfam" id="PF02518">
    <property type="entry name" value="HATPase_c"/>
    <property type="match status" value="1"/>
</dbReference>
<keyword evidence="13" id="KW-0411">Iron-sulfur</keyword>
<keyword evidence="9" id="KW-0479">Metal-binding</keyword>
<dbReference type="Pfam" id="PF07730">
    <property type="entry name" value="HisKA_3"/>
    <property type="match status" value="1"/>
</dbReference>
<feature type="domain" description="Histidine kinase" evidence="18">
    <location>
        <begin position="291"/>
        <end position="386"/>
    </location>
</feature>
<sequence>MQDNGAFRGPLGLAIHVSFYVLLAASTARYLTYHGVSGRWVVVAGLILVLAALYAVIVVLTRRGGAWRPWVWPVLTSWVALVWLAPSFAWSAFPIFFLCTRAFPRWAAYLVVAGLAVFAGIEFVSFSGRTEWPVVLAPLCTGALIVLAYGQVERDSAERERLLGELVAAKTRLAETEREAGVLSERERLAREIHDTVTQGLTSALLHLEAADEIWSQPGTLARDEVRTATGTLRENLTQTRNLVHYLSSPDLATQTLDAALLAAVRGYVPTAQLRMIGEPRPLPSDVEHALLRVTQSAASNIRRHANAHTVGVTLTYLPEAVALDVFDDGTGFDVGARGGESTGTAGGGFGLPAMRQRVEALGGTFSVDSAPGEGTVVAAQIPVGGGS</sequence>
<dbReference type="InterPro" id="IPR004358">
    <property type="entry name" value="Sig_transdc_His_kin-like_C"/>
</dbReference>
<dbReference type="InterPro" id="IPR005467">
    <property type="entry name" value="His_kinase_dom"/>
</dbReference>
<feature type="transmembrane region" description="Helical" evidence="17">
    <location>
        <begin position="40"/>
        <end position="60"/>
    </location>
</feature>